<feature type="domain" description="7,8-dihydro-6-hydroxymethylpterin-pyrophosphokinase" evidence="13">
    <location>
        <begin position="5"/>
        <end position="134"/>
    </location>
</feature>
<evidence type="ECO:0000256" key="10">
    <source>
        <dbReference type="ARBA" id="ARBA00029409"/>
    </source>
</evidence>
<gene>
    <name evidence="14" type="primary">folK</name>
    <name evidence="14" type="ORF">GTC17253_23400</name>
</gene>
<comment type="function">
    <text evidence="10">Catalyzes the transfer of pyrophosphate from adenosine triphosphate (ATP) to 6-hydroxymethyl-7,8-dihydropterin, an enzymatic step in folate biosynthesis pathway.</text>
</comment>
<dbReference type="InterPro" id="IPR000550">
    <property type="entry name" value="Hppk"/>
</dbReference>
<dbReference type="EMBL" id="AP035785">
    <property type="protein sequence ID" value="BFO72374.1"/>
    <property type="molecule type" value="Genomic_DNA"/>
</dbReference>
<keyword evidence="6" id="KW-0547">Nucleotide-binding</keyword>
<evidence type="ECO:0000256" key="9">
    <source>
        <dbReference type="ARBA" id="ARBA00022909"/>
    </source>
</evidence>
<dbReference type="GO" id="GO:0046656">
    <property type="term" value="P:folic acid biosynthetic process"/>
    <property type="evidence" value="ECO:0007669"/>
    <property type="project" value="UniProtKB-KW"/>
</dbReference>
<dbReference type="InterPro" id="IPR035907">
    <property type="entry name" value="Hppk_sf"/>
</dbReference>
<dbReference type="EC" id="2.7.6.3" evidence="3"/>
<evidence type="ECO:0000256" key="2">
    <source>
        <dbReference type="ARBA" id="ARBA00005810"/>
    </source>
</evidence>
<evidence type="ECO:0000313" key="14">
    <source>
        <dbReference type="EMBL" id="BFO72374.1"/>
    </source>
</evidence>
<sequence length="136" mass="15703">MHTVYLSLGANIGNRKRTMHDAIALLEEKVGTVLRSSSFLETEPWGFSSPNKFINMCVCVATPLSPRQLLKMTQLIERKLGRMEKTDGTNYIDRIIDIDILLYDHIHVDEPDLKIPHPLMEQRDFVMIPLREILED</sequence>
<evidence type="ECO:0000256" key="6">
    <source>
        <dbReference type="ARBA" id="ARBA00022741"/>
    </source>
</evidence>
<evidence type="ECO:0000256" key="11">
    <source>
        <dbReference type="ARBA" id="ARBA00029766"/>
    </source>
</evidence>
<name>A0AB33IT56_9BACT</name>
<comment type="similarity">
    <text evidence="2">Belongs to the HPPK family.</text>
</comment>
<keyword evidence="9" id="KW-0289">Folate biosynthesis</keyword>
<dbReference type="SUPFAM" id="SSF55083">
    <property type="entry name" value="6-hydroxymethyl-7,8-dihydropterin pyrophosphokinase, HPPK"/>
    <property type="match status" value="1"/>
</dbReference>
<comment type="pathway">
    <text evidence="1">Cofactor biosynthesis; tetrahydrofolate biosynthesis; 2-amino-4-hydroxy-6-hydroxymethyl-7,8-dihydropteridine diphosphate from 7,8-dihydroneopterin triphosphate: step 4/4.</text>
</comment>
<evidence type="ECO:0000259" key="13">
    <source>
        <dbReference type="Pfam" id="PF01288"/>
    </source>
</evidence>
<evidence type="ECO:0000256" key="12">
    <source>
        <dbReference type="ARBA" id="ARBA00033413"/>
    </source>
</evidence>
<keyword evidence="5" id="KW-0808">Transferase</keyword>
<evidence type="ECO:0000256" key="1">
    <source>
        <dbReference type="ARBA" id="ARBA00005051"/>
    </source>
</evidence>
<evidence type="ECO:0000256" key="8">
    <source>
        <dbReference type="ARBA" id="ARBA00022840"/>
    </source>
</evidence>
<evidence type="ECO:0000256" key="5">
    <source>
        <dbReference type="ARBA" id="ARBA00022679"/>
    </source>
</evidence>
<organism evidence="14">
    <name type="scientific">Prevotella sp. GTC17253</name>
    <dbReference type="NCBI Taxonomy" id="3236793"/>
    <lineage>
        <taxon>Bacteria</taxon>
        <taxon>Pseudomonadati</taxon>
        <taxon>Bacteroidota</taxon>
        <taxon>Bacteroidia</taxon>
        <taxon>Bacteroidales</taxon>
        <taxon>Prevotellaceae</taxon>
        <taxon>Prevotella</taxon>
    </lineage>
</organism>
<evidence type="ECO:0000256" key="7">
    <source>
        <dbReference type="ARBA" id="ARBA00022777"/>
    </source>
</evidence>
<dbReference type="PANTHER" id="PTHR43071">
    <property type="entry name" value="2-AMINO-4-HYDROXY-6-HYDROXYMETHYLDIHYDROPTERIDINE PYROPHOSPHOKINASE"/>
    <property type="match status" value="1"/>
</dbReference>
<dbReference type="CDD" id="cd00483">
    <property type="entry name" value="HPPK"/>
    <property type="match status" value="1"/>
</dbReference>
<dbReference type="GO" id="GO:0005524">
    <property type="term" value="F:ATP binding"/>
    <property type="evidence" value="ECO:0007669"/>
    <property type="project" value="UniProtKB-KW"/>
</dbReference>
<evidence type="ECO:0000256" key="4">
    <source>
        <dbReference type="ARBA" id="ARBA00016218"/>
    </source>
</evidence>
<reference evidence="14" key="1">
    <citation type="submission" date="2024-07" db="EMBL/GenBank/DDBJ databases">
        <title>Complete genome sequence of Prevotella sp. YM-2024 GTC17253.</title>
        <authorList>
            <person name="Hayashi M."/>
            <person name="Muto Y."/>
            <person name="Tanaka K."/>
            <person name="Niwa H."/>
        </authorList>
    </citation>
    <scope>NUCLEOTIDE SEQUENCE</scope>
    <source>
        <strain evidence="14">GTC17253</strain>
    </source>
</reference>
<protein>
    <recommendedName>
        <fullName evidence="4">2-amino-4-hydroxy-6-hydroxymethyldihydropteridine pyrophosphokinase</fullName>
        <ecNumber evidence="3">2.7.6.3</ecNumber>
    </recommendedName>
    <alternativeName>
        <fullName evidence="11">6-hydroxymethyl-7,8-dihydropterin pyrophosphokinase</fullName>
    </alternativeName>
    <alternativeName>
        <fullName evidence="12">7,8-dihydro-6-hydroxymethylpterin-pyrophosphokinase</fullName>
    </alternativeName>
</protein>
<dbReference type="AlphaFoldDB" id="A0AB33IT56"/>
<keyword evidence="8" id="KW-0067">ATP-binding</keyword>
<evidence type="ECO:0000256" key="3">
    <source>
        <dbReference type="ARBA" id="ARBA00013253"/>
    </source>
</evidence>
<dbReference type="GO" id="GO:0003848">
    <property type="term" value="F:2-amino-4-hydroxy-6-hydroxymethyldihydropteridine diphosphokinase activity"/>
    <property type="evidence" value="ECO:0007669"/>
    <property type="project" value="UniProtKB-EC"/>
</dbReference>
<dbReference type="Gene3D" id="3.30.70.560">
    <property type="entry name" value="7,8-Dihydro-6-hydroxymethylpterin-pyrophosphokinase HPPK"/>
    <property type="match status" value="1"/>
</dbReference>
<dbReference type="Pfam" id="PF01288">
    <property type="entry name" value="HPPK"/>
    <property type="match status" value="1"/>
</dbReference>
<accession>A0AB33IT56</accession>
<proteinExistence type="inferred from homology"/>
<dbReference type="GO" id="GO:0016301">
    <property type="term" value="F:kinase activity"/>
    <property type="evidence" value="ECO:0007669"/>
    <property type="project" value="UniProtKB-KW"/>
</dbReference>
<keyword evidence="7" id="KW-0418">Kinase</keyword>
<dbReference type="NCBIfam" id="TIGR01498">
    <property type="entry name" value="folK"/>
    <property type="match status" value="1"/>
</dbReference>
<dbReference type="PANTHER" id="PTHR43071:SF1">
    <property type="entry name" value="2-AMINO-4-HYDROXY-6-HYDROXYMETHYLDIHYDROPTERIDINE PYROPHOSPHOKINASE"/>
    <property type="match status" value="1"/>
</dbReference>